<dbReference type="EnsemblMetazoa" id="Aqu2.1.39487_001">
    <property type="protein sequence ID" value="Aqu2.1.39487_001"/>
    <property type="gene ID" value="Aqu2.1.39487"/>
</dbReference>
<dbReference type="InParanoid" id="A0A1X7VJ34"/>
<sequence>MPKTRRAGRRGRGSGRGASREGAGPTSPSPGRGRPRRDVPLTRADLSPPVSAPVVQEPGPSSSALSEFLALIRQEVCQQLAAAAPAGIQDQSGAPLVPADPVPSPLADPPSGSPAGV</sequence>
<feature type="region of interest" description="Disordered" evidence="1">
    <location>
        <begin position="83"/>
        <end position="117"/>
    </location>
</feature>
<evidence type="ECO:0000256" key="1">
    <source>
        <dbReference type="SAM" id="MobiDB-lite"/>
    </source>
</evidence>
<name>A0A1X7VJ34_AMPQE</name>
<evidence type="ECO:0000313" key="2">
    <source>
        <dbReference type="EnsemblMetazoa" id="Aqu2.1.39487_001"/>
    </source>
</evidence>
<accession>A0A1X7VJ34</accession>
<dbReference type="AlphaFoldDB" id="A0A1X7VJ34"/>
<reference evidence="2" key="1">
    <citation type="submission" date="2017-05" db="UniProtKB">
        <authorList>
            <consortium name="EnsemblMetazoa"/>
        </authorList>
    </citation>
    <scope>IDENTIFICATION</scope>
</reference>
<feature type="compositionally biased region" description="Basic residues" evidence="1">
    <location>
        <begin position="1"/>
        <end position="13"/>
    </location>
</feature>
<feature type="compositionally biased region" description="Pro residues" evidence="1">
    <location>
        <begin position="98"/>
        <end position="117"/>
    </location>
</feature>
<feature type="region of interest" description="Disordered" evidence="1">
    <location>
        <begin position="1"/>
        <end position="63"/>
    </location>
</feature>
<organism evidence="2">
    <name type="scientific">Amphimedon queenslandica</name>
    <name type="common">Sponge</name>
    <dbReference type="NCBI Taxonomy" id="400682"/>
    <lineage>
        <taxon>Eukaryota</taxon>
        <taxon>Metazoa</taxon>
        <taxon>Porifera</taxon>
        <taxon>Demospongiae</taxon>
        <taxon>Heteroscleromorpha</taxon>
        <taxon>Haplosclerida</taxon>
        <taxon>Niphatidae</taxon>
        <taxon>Amphimedon</taxon>
    </lineage>
</organism>
<protein>
    <submittedName>
        <fullName evidence="2">Uncharacterized protein</fullName>
    </submittedName>
</protein>
<proteinExistence type="predicted"/>
<feature type="compositionally biased region" description="Low complexity" evidence="1">
    <location>
        <begin position="20"/>
        <end position="32"/>
    </location>
</feature>